<dbReference type="AlphaFoldDB" id="A0AAD6TQM7"/>
<evidence type="ECO:0000256" key="1">
    <source>
        <dbReference type="SAM" id="MobiDB-lite"/>
    </source>
</evidence>
<feature type="compositionally biased region" description="Low complexity" evidence="1">
    <location>
        <begin position="22"/>
        <end position="34"/>
    </location>
</feature>
<feature type="compositionally biased region" description="Basic residues" evidence="1">
    <location>
        <begin position="35"/>
        <end position="44"/>
    </location>
</feature>
<feature type="region of interest" description="Disordered" evidence="1">
    <location>
        <begin position="170"/>
        <end position="193"/>
    </location>
</feature>
<sequence length="193" mass="20930">MQSRNSSPRQSSCVHPAHASDRAPSAQRAPARPRLCVHRAHRAERRPYGPRLRAQREIVRDARAASDPRSVHRASANRALCPPPLRLSRAGPAPLRQSQRRGPPRPRCALLASRSMGRRCVSPGSARARLDSAPFGGGALHADRRERSPAFEMVAPSGIARARAVQRTRACPAHGARDSPRPPVCTPCDRAAA</sequence>
<reference evidence="2" key="1">
    <citation type="submission" date="2023-03" db="EMBL/GenBank/DDBJ databases">
        <title>Massive genome expansion in bonnet fungi (Mycena s.s.) driven by repeated elements and novel gene families across ecological guilds.</title>
        <authorList>
            <consortium name="Lawrence Berkeley National Laboratory"/>
            <person name="Harder C.B."/>
            <person name="Miyauchi S."/>
            <person name="Viragh M."/>
            <person name="Kuo A."/>
            <person name="Thoen E."/>
            <person name="Andreopoulos B."/>
            <person name="Lu D."/>
            <person name="Skrede I."/>
            <person name="Drula E."/>
            <person name="Henrissat B."/>
            <person name="Morin E."/>
            <person name="Kohler A."/>
            <person name="Barry K."/>
            <person name="LaButti K."/>
            <person name="Morin E."/>
            <person name="Salamov A."/>
            <person name="Lipzen A."/>
            <person name="Mereny Z."/>
            <person name="Hegedus B."/>
            <person name="Baldrian P."/>
            <person name="Stursova M."/>
            <person name="Weitz H."/>
            <person name="Taylor A."/>
            <person name="Grigoriev I.V."/>
            <person name="Nagy L.G."/>
            <person name="Martin F."/>
            <person name="Kauserud H."/>
        </authorList>
    </citation>
    <scope>NUCLEOTIDE SEQUENCE</scope>
    <source>
        <strain evidence="2">CBHHK173m</strain>
    </source>
</reference>
<keyword evidence="3" id="KW-1185">Reference proteome</keyword>
<name>A0AAD6TQM7_9AGAR</name>
<evidence type="ECO:0000313" key="3">
    <source>
        <dbReference type="Proteomes" id="UP001222325"/>
    </source>
</evidence>
<evidence type="ECO:0000313" key="2">
    <source>
        <dbReference type="EMBL" id="KAJ7073459.1"/>
    </source>
</evidence>
<comment type="caution">
    <text evidence="2">The sequence shown here is derived from an EMBL/GenBank/DDBJ whole genome shotgun (WGS) entry which is preliminary data.</text>
</comment>
<feature type="compositionally biased region" description="Polar residues" evidence="1">
    <location>
        <begin position="1"/>
        <end position="13"/>
    </location>
</feature>
<organism evidence="2 3">
    <name type="scientific">Mycena belliarum</name>
    <dbReference type="NCBI Taxonomy" id="1033014"/>
    <lineage>
        <taxon>Eukaryota</taxon>
        <taxon>Fungi</taxon>
        <taxon>Dikarya</taxon>
        <taxon>Basidiomycota</taxon>
        <taxon>Agaricomycotina</taxon>
        <taxon>Agaricomycetes</taxon>
        <taxon>Agaricomycetidae</taxon>
        <taxon>Agaricales</taxon>
        <taxon>Marasmiineae</taxon>
        <taxon>Mycenaceae</taxon>
        <taxon>Mycena</taxon>
    </lineage>
</organism>
<dbReference type="Proteomes" id="UP001222325">
    <property type="component" value="Unassembled WGS sequence"/>
</dbReference>
<protein>
    <submittedName>
        <fullName evidence="2">Uncharacterized protein</fullName>
    </submittedName>
</protein>
<dbReference type="EMBL" id="JARJCN010000113">
    <property type="protein sequence ID" value="KAJ7073459.1"/>
    <property type="molecule type" value="Genomic_DNA"/>
</dbReference>
<proteinExistence type="predicted"/>
<gene>
    <name evidence="2" type="ORF">B0H15DRAFT_61195</name>
</gene>
<feature type="region of interest" description="Disordered" evidence="1">
    <location>
        <begin position="1"/>
        <end position="141"/>
    </location>
</feature>
<accession>A0AAD6TQM7</accession>
<feature type="compositionally biased region" description="Basic and acidic residues" evidence="1">
    <location>
        <begin position="54"/>
        <end position="70"/>
    </location>
</feature>